<comment type="similarity">
    <text evidence="1">Belongs to the arylamine N-acetyltransferase family.</text>
</comment>
<dbReference type="OrthoDB" id="10260017at2759"/>
<evidence type="ECO:0000313" key="3">
    <source>
        <dbReference type="Proteomes" id="UP000053664"/>
    </source>
</evidence>
<reference evidence="2 3" key="1">
    <citation type="journal article" date="2013" name="Plant Cell">
        <title>The transition from a phytopathogenic smut ancestor to an anamorphic biocontrol agent deciphered by comparative whole-genome analysis.</title>
        <authorList>
            <person name="Lefebvre F."/>
            <person name="Joly D.L."/>
            <person name="Labbe C."/>
            <person name="Teichmann B."/>
            <person name="Linning R."/>
            <person name="Belzile F."/>
            <person name="Bakkeren G."/>
            <person name="Belanger R.R."/>
        </authorList>
    </citation>
    <scope>NUCLEOTIDE SEQUENCE [LARGE SCALE GENOMIC DNA]</scope>
    <source>
        <strain evidence="2 3">PF-1</strain>
    </source>
</reference>
<dbReference type="GeneID" id="19320875"/>
<dbReference type="EMBL" id="KE361654">
    <property type="protein sequence ID" value="EPQ25625.1"/>
    <property type="molecule type" value="Genomic_DNA"/>
</dbReference>
<organism evidence="2 3">
    <name type="scientific">Pseudozyma flocculosa PF-1</name>
    <dbReference type="NCBI Taxonomy" id="1277687"/>
    <lineage>
        <taxon>Eukaryota</taxon>
        <taxon>Fungi</taxon>
        <taxon>Dikarya</taxon>
        <taxon>Basidiomycota</taxon>
        <taxon>Ustilaginomycotina</taxon>
        <taxon>Ustilaginomycetes</taxon>
        <taxon>Ustilaginales</taxon>
        <taxon>Ustilaginaceae</taxon>
        <taxon>Pseudozyma</taxon>
    </lineage>
</organism>
<dbReference type="GO" id="GO:0016407">
    <property type="term" value="F:acetyltransferase activity"/>
    <property type="evidence" value="ECO:0007669"/>
    <property type="project" value="InterPro"/>
</dbReference>
<dbReference type="InterPro" id="IPR001447">
    <property type="entry name" value="Arylamine_N-AcTrfase"/>
</dbReference>
<dbReference type="AlphaFoldDB" id="A0A061H1I5"/>
<dbReference type="HOGENOM" id="CLU_049918_2_1_1"/>
<dbReference type="SUPFAM" id="SSF54001">
    <property type="entry name" value="Cysteine proteinases"/>
    <property type="match status" value="1"/>
</dbReference>
<proteinExistence type="inferred from homology"/>
<dbReference type="Proteomes" id="UP000053664">
    <property type="component" value="Unassembled WGS sequence"/>
</dbReference>
<gene>
    <name evidence="2" type="ORF">PFL1_06805</name>
</gene>
<dbReference type="Gene3D" id="3.30.2140.20">
    <property type="match status" value="1"/>
</dbReference>
<name>A0A061H1I5_9BASI</name>
<dbReference type="KEGG" id="pfp:PFL1_06805"/>
<protein>
    <submittedName>
        <fullName evidence="2">Uncharacterized protein</fullName>
    </submittedName>
</protein>
<accession>A0A061H1I5</accession>
<dbReference type="InterPro" id="IPR053710">
    <property type="entry name" value="Arylamine_NAT_domain_sf"/>
</dbReference>
<dbReference type="eggNOG" id="ENOG502S76B">
    <property type="taxonomic scope" value="Eukaryota"/>
</dbReference>
<dbReference type="PANTHER" id="PTHR11786:SF0">
    <property type="entry name" value="ARYLAMINE N-ACETYLTRANSFERASE 4-RELATED"/>
    <property type="match status" value="1"/>
</dbReference>
<evidence type="ECO:0000313" key="2">
    <source>
        <dbReference type="EMBL" id="EPQ25625.1"/>
    </source>
</evidence>
<evidence type="ECO:0000256" key="1">
    <source>
        <dbReference type="ARBA" id="ARBA00006547"/>
    </source>
</evidence>
<sequence>MSLNHVASLYTPAQVRRYLSTISLAGFEDRQDAPLPPPTLATLSLLMIHHLTTFAFENTSIHYEPARTVDIDPQAVYRRFVQARKGGYCMQHNLLFLNVLRALGYRAYSVSGRVCEPPSDPHSPPAWTGNSHMVLLVLVDCHLAPPSKAASQALYVVDVGFGAKGLMRPLLLRHGHQERGRANITHRLVRQAMPSSSFDLPASATYAADTQLEHRHRNLDDDDDDAARRDAFQSQLVWRFQAQEGPQGEWTDNYSFTTLESFAPDYRTSNWFTSTSPDSIFTRTLMVVQNAIARLPGGEKDARQMCDQDGLPCVLYPYHPTQIAEDVLFANRLTRRAGGADCHQPAEVIELRDEQHRISTLKHVFRLLNDVSDQEALKAIAGTTAELSSPTT</sequence>
<dbReference type="InterPro" id="IPR038765">
    <property type="entry name" value="Papain-like_cys_pep_sf"/>
</dbReference>
<dbReference type="RefSeq" id="XP_007882541.1">
    <property type="nucleotide sequence ID" value="XM_007884350.1"/>
</dbReference>
<dbReference type="PANTHER" id="PTHR11786">
    <property type="entry name" value="N-HYDROXYARYLAMINE O-ACETYLTRANSFERASE"/>
    <property type="match status" value="1"/>
</dbReference>
<dbReference type="Pfam" id="PF00797">
    <property type="entry name" value="Acetyltransf_2"/>
    <property type="match status" value="1"/>
</dbReference>